<comment type="caution">
    <text evidence="1">The sequence shown here is derived from an EMBL/GenBank/DDBJ whole genome shotgun (WGS) entry which is preliminary data.</text>
</comment>
<gene>
    <name evidence="1" type="ORF">QE152_g33489</name>
</gene>
<proteinExistence type="predicted"/>
<sequence>MTHCKRITGHKKKPRAAELRGAEEGDGGTTERYYVYTVTLNGRTKIVIHDLYLSEPAFDCKIYLINLFIFVGRVAGICPNTMDRFYRSESNEFCMLSERGHLSHLHGGYAA</sequence>
<name>A0AAW1IWQ7_POPJA</name>
<dbReference type="Proteomes" id="UP001458880">
    <property type="component" value="Unassembled WGS sequence"/>
</dbReference>
<protein>
    <submittedName>
        <fullName evidence="1">Uncharacterized protein</fullName>
    </submittedName>
</protein>
<dbReference type="EMBL" id="JASPKY010000510">
    <property type="protein sequence ID" value="KAK9694528.1"/>
    <property type="molecule type" value="Genomic_DNA"/>
</dbReference>
<evidence type="ECO:0000313" key="2">
    <source>
        <dbReference type="Proteomes" id="UP001458880"/>
    </source>
</evidence>
<evidence type="ECO:0000313" key="1">
    <source>
        <dbReference type="EMBL" id="KAK9694528.1"/>
    </source>
</evidence>
<organism evidence="1 2">
    <name type="scientific">Popillia japonica</name>
    <name type="common">Japanese beetle</name>
    <dbReference type="NCBI Taxonomy" id="7064"/>
    <lineage>
        <taxon>Eukaryota</taxon>
        <taxon>Metazoa</taxon>
        <taxon>Ecdysozoa</taxon>
        <taxon>Arthropoda</taxon>
        <taxon>Hexapoda</taxon>
        <taxon>Insecta</taxon>
        <taxon>Pterygota</taxon>
        <taxon>Neoptera</taxon>
        <taxon>Endopterygota</taxon>
        <taxon>Coleoptera</taxon>
        <taxon>Polyphaga</taxon>
        <taxon>Scarabaeiformia</taxon>
        <taxon>Scarabaeidae</taxon>
        <taxon>Rutelinae</taxon>
        <taxon>Popillia</taxon>
    </lineage>
</organism>
<accession>A0AAW1IWQ7</accession>
<dbReference type="AlphaFoldDB" id="A0AAW1IWQ7"/>
<reference evidence="1 2" key="1">
    <citation type="journal article" date="2024" name="BMC Genomics">
        <title>De novo assembly and annotation of Popillia japonica's genome with initial clues to its potential as an invasive pest.</title>
        <authorList>
            <person name="Cucini C."/>
            <person name="Boschi S."/>
            <person name="Funari R."/>
            <person name="Cardaioli E."/>
            <person name="Iannotti N."/>
            <person name="Marturano G."/>
            <person name="Paoli F."/>
            <person name="Bruttini M."/>
            <person name="Carapelli A."/>
            <person name="Frati F."/>
            <person name="Nardi F."/>
        </authorList>
    </citation>
    <scope>NUCLEOTIDE SEQUENCE [LARGE SCALE GENOMIC DNA]</scope>
    <source>
        <strain evidence="1">DMR45628</strain>
    </source>
</reference>
<keyword evidence="2" id="KW-1185">Reference proteome</keyword>